<evidence type="ECO:0000256" key="1">
    <source>
        <dbReference type="ARBA" id="ARBA00004123"/>
    </source>
</evidence>
<feature type="repeat" description="WD" evidence="5">
    <location>
        <begin position="99"/>
        <end position="128"/>
    </location>
</feature>
<evidence type="ECO:0000256" key="6">
    <source>
        <dbReference type="SAM" id="MobiDB-lite"/>
    </source>
</evidence>
<evidence type="ECO:0000256" key="4">
    <source>
        <dbReference type="ARBA" id="ARBA00023242"/>
    </source>
</evidence>
<dbReference type="InterPro" id="IPR037850">
    <property type="entry name" value="RBBP5/Swd1"/>
</dbReference>
<evidence type="ECO:0000256" key="5">
    <source>
        <dbReference type="PROSITE-ProRule" id="PRU00221"/>
    </source>
</evidence>
<name>A0A238FIZ0_9BASI</name>
<dbReference type="InterPro" id="IPR001680">
    <property type="entry name" value="WD40_rpt"/>
</dbReference>
<dbReference type="Proteomes" id="UP000198372">
    <property type="component" value="Unassembled WGS sequence"/>
</dbReference>
<keyword evidence="8" id="KW-1185">Reference proteome</keyword>
<sequence length="576" mass="64333">MFARIRSRRRGLVDSHSFSQAFPENHDSALEAVALCARFNPHGVFAGHYLAVGRLDGVVSVLDFETKGVVRWLEGHVKAVTVVCVIIGANLGWVEIDVWSRNSRFLLTASRDWNVIIWDLAASSAEQIHGARKHTIRFDAPVTSADLHPRNSNIVVVTLHSQVEPVFVDLRRSCGGRWHLETPQDQEKANEEDADQDEESDAKKQDVATVARFNPKGDLVYIGTSLGNIHVWDVQTKQHLWTEYTGVPSSIKHMVFNKEGDAIVLNSNDRCIRVLRLLDEPWDSSMGQDEGDGAGPMDTSGTNGATSLPRPPRIPYFHLQHAFQDLVERTPWNGCRFSQSGDYVIGGAGHKGAHNIYMWDADSGGLLKILEGPKDPLEDLDVSTPPDSLFAIRLTYISWPNQWHPLRPLIASVSTLGLIHLWTTGIAENWSAYAPGFEELDENREYEEKEDEFDIANETVVKRRKADQQDRPVDIFTSHRDQLSSALLTLDEVYEEYVSIEPDGDDDEGFYPPLQLLDEYQGEPPVESPSDATARDLGVVAEADETRNISDELGIVESEPVEVAAVTVGKKRSKKR</sequence>
<evidence type="ECO:0000256" key="3">
    <source>
        <dbReference type="ARBA" id="ARBA00022737"/>
    </source>
</evidence>
<dbReference type="InterPro" id="IPR015943">
    <property type="entry name" value="WD40/YVTN_repeat-like_dom_sf"/>
</dbReference>
<feature type="compositionally biased region" description="Basic and acidic residues" evidence="6">
    <location>
        <begin position="179"/>
        <end position="191"/>
    </location>
</feature>
<dbReference type="EMBL" id="FMSP01000008">
    <property type="protein sequence ID" value="SCV72121.1"/>
    <property type="molecule type" value="Genomic_DNA"/>
</dbReference>
<dbReference type="PROSITE" id="PS00678">
    <property type="entry name" value="WD_REPEATS_1"/>
    <property type="match status" value="1"/>
</dbReference>
<feature type="region of interest" description="Disordered" evidence="6">
    <location>
        <begin position="283"/>
        <end position="307"/>
    </location>
</feature>
<gene>
    <name evidence="7" type="ORF">BQ2448_4815</name>
</gene>
<dbReference type="GO" id="GO:0048188">
    <property type="term" value="C:Set1C/COMPASS complex"/>
    <property type="evidence" value="ECO:0007669"/>
    <property type="project" value="InterPro"/>
</dbReference>
<dbReference type="SUPFAM" id="SSF50978">
    <property type="entry name" value="WD40 repeat-like"/>
    <property type="match status" value="1"/>
</dbReference>
<feature type="region of interest" description="Disordered" evidence="6">
    <location>
        <begin position="179"/>
        <end position="205"/>
    </location>
</feature>
<dbReference type="PANTHER" id="PTHR44040:SF1">
    <property type="entry name" value="RETINOBLASTOMA-BINDING PROTEIN 5"/>
    <property type="match status" value="1"/>
</dbReference>
<accession>A0A238FIZ0</accession>
<dbReference type="PROSITE" id="PS50082">
    <property type="entry name" value="WD_REPEATS_2"/>
    <property type="match status" value="1"/>
</dbReference>
<comment type="subcellular location">
    <subcellularLocation>
        <location evidence="1">Nucleus</location>
    </subcellularLocation>
</comment>
<dbReference type="InterPro" id="IPR019775">
    <property type="entry name" value="WD40_repeat_CS"/>
</dbReference>
<dbReference type="SMART" id="SM00320">
    <property type="entry name" value="WD40"/>
    <property type="match status" value="4"/>
</dbReference>
<evidence type="ECO:0000313" key="7">
    <source>
        <dbReference type="EMBL" id="SCV72121.1"/>
    </source>
</evidence>
<dbReference type="Gene3D" id="2.130.10.10">
    <property type="entry name" value="YVTN repeat-like/Quinoprotein amine dehydrogenase"/>
    <property type="match status" value="2"/>
</dbReference>
<keyword evidence="2 5" id="KW-0853">WD repeat</keyword>
<dbReference type="AlphaFoldDB" id="A0A238FIZ0"/>
<dbReference type="PANTHER" id="PTHR44040">
    <property type="entry name" value="RETINOBLASTOMA-BINDING PROTEIN 5"/>
    <property type="match status" value="1"/>
</dbReference>
<dbReference type="Pfam" id="PF00400">
    <property type="entry name" value="WD40"/>
    <property type="match status" value="1"/>
</dbReference>
<dbReference type="InterPro" id="IPR036322">
    <property type="entry name" value="WD40_repeat_dom_sf"/>
</dbReference>
<proteinExistence type="predicted"/>
<evidence type="ECO:0000256" key="2">
    <source>
        <dbReference type="ARBA" id="ARBA00022574"/>
    </source>
</evidence>
<organism evidence="7 8">
    <name type="scientific">Microbotryum intermedium</name>
    <dbReference type="NCBI Taxonomy" id="269621"/>
    <lineage>
        <taxon>Eukaryota</taxon>
        <taxon>Fungi</taxon>
        <taxon>Dikarya</taxon>
        <taxon>Basidiomycota</taxon>
        <taxon>Pucciniomycotina</taxon>
        <taxon>Microbotryomycetes</taxon>
        <taxon>Microbotryales</taxon>
        <taxon>Microbotryaceae</taxon>
        <taxon>Microbotryum</taxon>
    </lineage>
</organism>
<dbReference type="OrthoDB" id="196858at2759"/>
<dbReference type="STRING" id="269621.A0A238FIZ0"/>
<reference evidence="8" key="1">
    <citation type="submission" date="2016-09" db="EMBL/GenBank/DDBJ databases">
        <authorList>
            <person name="Jeantristanb JTB J.-T."/>
            <person name="Ricardo R."/>
        </authorList>
    </citation>
    <scope>NUCLEOTIDE SEQUENCE [LARGE SCALE GENOMIC DNA]</scope>
</reference>
<keyword evidence="4" id="KW-0539">Nucleus</keyword>
<protein>
    <submittedName>
        <fullName evidence="7">BQ2448_4815 protein</fullName>
    </submittedName>
</protein>
<evidence type="ECO:0000313" key="8">
    <source>
        <dbReference type="Proteomes" id="UP000198372"/>
    </source>
</evidence>
<keyword evidence="3" id="KW-0677">Repeat</keyword>